<reference evidence="1" key="1">
    <citation type="submission" date="2018-02" db="EMBL/GenBank/DDBJ databases">
        <title>Rhizophora mucronata_Transcriptome.</title>
        <authorList>
            <person name="Meera S.P."/>
            <person name="Sreeshan A."/>
            <person name="Augustine A."/>
        </authorList>
    </citation>
    <scope>NUCLEOTIDE SEQUENCE</scope>
    <source>
        <tissue evidence="1">Leaf</tissue>
    </source>
</reference>
<dbReference type="AlphaFoldDB" id="A0A2P2ISJ2"/>
<organism evidence="1">
    <name type="scientific">Rhizophora mucronata</name>
    <name type="common">Asiatic mangrove</name>
    <dbReference type="NCBI Taxonomy" id="61149"/>
    <lineage>
        <taxon>Eukaryota</taxon>
        <taxon>Viridiplantae</taxon>
        <taxon>Streptophyta</taxon>
        <taxon>Embryophyta</taxon>
        <taxon>Tracheophyta</taxon>
        <taxon>Spermatophyta</taxon>
        <taxon>Magnoliopsida</taxon>
        <taxon>eudicotyledons</taxon>
        <taxon>Gunneridae</taxon>
        <taxon>Pentapetalae</taxon>
        <taxon>rosids</taxon>
        <taxon>fabids</taxon>
        <taxon>Malpighiales</taxon>
        <taxon>Rhizophoraceae</taxon>
        <taxon>Rhizophora</taxon>
    </lineage>
</organism>
<accession>A0A2P2ISJ2</accession>
<name>A0A2P2ISJ2_RHIMU</name>
<evidence type="ECO:0000313" key="1">
    <source>
        <dbReference type="EMBL" id="MBW84190.1"/>
    </source>
</evidence>
<proteinExistence type="predicted"/>
<protein>
    <submittedName>
        <fullName evidence="1">Uncharacterized protein</fullName>
    </submittedName>
</protein>
<sequence>MYIRLFLRPIRVPHGTPFFPSYLPTLYPSLDSFVLYMDQSVVFLFYFISVRDGKKYLNSECYLVRKLSSNDTVRVEDEKVDSSIFG</sequence>
<dbReference type="EMBL" id="GGEC01003707">
    <property type="protein sequence ID" value="MBW84190.1"/>
    <property type="molecule type" value="Transcribed_RNA"/>
</dbReference>